<organism evidence="7 8">
    <name type="scientific">Methanobrevibacter millerae</name>
    <dbReference type="NCBI Taxonomy" id="230361"/>
    <lineage>
        <taxon>Archaea</taxon>
        <taxon>Methanobacteriati</taxon>
        <taxon>Methanobacteriota</taxon>
        <taxon>Methanomada group</taxon>
        <taxon>Methanobacteria</taxon>
        <taxon>Methanobacteriales</taxon>
        <taxon>Methanobacteriaceae</taxon>
        <taxon>Methanobrevibacter</taxon>
    </lineage>
</organism>
<dbReference type="PANTHER" id="PTHR43823:SF3">
    <property type="entry name" value="MULTIDRUG EXPORT PROTEIN MEPA"/>
    <property type="match status" value="1"/>
</dbReference>
<feature type="transmembrane region" description="Helical" evidence="6">
    <location>
        <begin position="136"/>
        <end position="157"/>
    </location>
</feature>
<feature type="transmembrane region" description="Helical" evidence="6">
    <location>
        <begin position="169"/>
        <end position="190"/>
    </location>
</feature>
<keyword evidence="3 6" id="KW-0812">Transmembrane</keyword>
<evidence type="ECO:0000256" key="6">
    <source>
        <dbReference type="SAM" id="Phobius"/>
    </source>
</evidence>
<feature type="transmembrane region" description="Helical" evidence="6">
    <location>
        <begin position="360"/>
        <end position="378"/>
    </location>
</feature>
<evidence type="ECO:0000313" key="7">
    <source>
        <dbReference type="EMBL" id="MBE6505600.1"/>
    </source>
</evidence>
<dbReference type="GO" id="GO:0015297">
    <property type="term" value="F:antiporter activity"/>
    <property type="evidence" value="ECO:0007669"/>
    <property type="project" value="InterPro"/>
</dbReference>
<evidence type="ECO:0000256" key="1">
    <source>
        <dbReference type="ARBA" id="ARBA00004651"/>
    </source>
</evidence>
<dbReference type="Pfam" id="PF01554">
    <property type="entry name" value="MatE"/>
    <property type="match status" value="2"/>
</dbReference>
<evidence type="ECO:0000313" key="8">
    <source>
        <dbReference type="Proteomes" id="UP000762703"/>
    </source>
</evidence>
<accession>A0A8T3VLP8</accession>
<evidence type="ECO:0000256" key="4">
    <source>
        <dbReference type="ARBA" id="ARBA00022989"/>
    </source>
</evidence>
<sequence length="589" mass="67559">MEAKLERNYTFLKNKYREFLLPTFFMVMSEKLCIIIDVIIIGFFLGSTQLAIVNLSSPLTYIAGVFYVLFGQGGNLLALRAQSQLQNEKTNSYFTISILGILIISAIILLSVFLFVDNILMFFSVPADLFDISKQYLLTLMFYYPLNSYLLVVSFFVRSDGYSKMPFYAVLTANILNIFFDILFLSVFHWGITSTALASILGYLVGAIYISRYLFKKNASYKLISLTKLKIKEIIISFKEIILNTPETIGKIFYALKMTVLTYLCSSYYGMAGLLALLIYDNSESFVYIFLSGIMKTMSPIVTILYKEKDYDAVHYIIVHSIKQILFISFPLSVLFFVYPEILLSIFNISEPEYAKVVTLAIRITAFSLIGRCMTNLFANYAQATEQNRIASIISLLEEFFFAIVGALVLANILGGIGIWVSILLAECIPVIIYIIYTSRIQKINKNRIKNILMLQNSKLITWTYSRKDIRKIDKYLDEESREILLYIESVFKDKAILISNSMNELCNNLFENNKNLHEIDITIRLIDDELYIVFTSDGKLYNPFLNDSLMKSANIVELSKLNCKLEYGEILGFNKEYIIFKKCEKMNG</sequence>
<feature type="transmembrane region" description="Helical" evidence="6">
    <location>
        <begin position="91"/>
        <end position="116"/>
    </location>
</feature>
<feature type="transmembrane region" description="Helical" evidence="6">
    <location>
        <begin position="417"/>
        <end position="437"/>
    </location>
</feature>
<protein>
    <recommendedName>
        <fullName evidence="9">MatE efflux family protein</fullName>
    </recommendedName>
</protein>
<dbReference type="GO" id="GO:0042910">
    <property type="term" value="F:xenobiotic transmembrane transporter activity"/>
    <property type="evidence" value="ECO:0007669"/>
    <property type="project" value="InterPro"/>
</dbReference>
<reference evidence="7" key="1">
    <citation type="submission" date="2019-04" db="EMBL/GenBank/DDBJ databases">
        <title>Evolution of Biomass-Degrading Anaerobic Consortia Revealed by Metagenomics.</title>
        <authorList>
            <person name="Peng X."/>
        </authorList>
    </citation>
    <scope>NUCLEOTIDE SEQUENCE</scope>
    <source>
        <strain evidence="7">SIG12</strain>
    </source>
</reference>
<dbReference type="Proteomes" id="UP000762703">
    <property type="component" value="Unassembled WGS sequence"/>
</dbReference>
<keyword evidence="2" id="KW-1003">Cell membrane</keyword>
<dbReference type="AlphaFoldDB" id="A0A8T3VLP8"/>
<dbReference type="InterPro" id="IPR051327">
    <property type="entry name" value="MATE_MepA_subfamily"/>
</dbReference>
<comment type="subcellular location">
    <subcellularLocation>
        <location evidence="1">Cell membrane</location>
        <topology evidence="1">Multi-pass membrane protein</topology>
    </subcellularLocation>
</comment>
<feature type="transmembrane region" description="Helical" evidence="6">
    <location>
        <begin position="196"/>
        <end position="215"/>
    </location>
</feature>
<evidence type="ECO:0000256" key="2">
    <source>
        <dbReference type="ARBA" id="ARBA00022475"/>
    </source>
</evidence>
<feature type="transmembrane region" description="Helical" evidence="6">
    <location>
        <begin position="286"/>
        <end position="306"/>
    </location>
</feature>
<dbReference type="InterPro" id="IPR002528">
    <property type="entry name" value="MATE_fam"/>
</dbReference>
<feature type="transmembrane region" description="Helical" evidence="6">
    <location>
        <begin position="390"/>
        <end position="411"/>
    </location>
</feature>
<keyword evidence="5 6" id="KW-0472">Membrane</keyword>
<evidence type="ECO:0008006" key="9">
    <source>
        <dbReference type="Google" id="ProtNLM"/>
    </source>
</evidence>
<evidence type="ECO:0000256" key="3">
    <source>
        <dbReference type="ARBA" id="ARBA00022692"/>
    </source>
</evidence>
<gene>
    <name evidence="7" type="ORF">E7Z73_07675</name>
</gene>
<name>A0A8T3VLP8_9EURY</name>
<feature type="transmembrane region" description="Helical" evidence="6">
    <location>
        <begin position="326"/>
        <end position="348"/>
    </location>
</feature>
<dbReference type="GO" id="GO:0005886">
    <property type="term" value="C:plasma membrane"/>
    <property type="evidence" value="ECO:0007669"/>
    <property type="project" value="UniProtKB-SubCell"/>
</dbReference>
<dbReference type="PANTHER" id="PTHR43823">
    <property type="entry name" value="SPORULATION PROTEIN YKVU"/>
    <property type="match status" value="1"/>
</dbReference>
<keyword evidence="4 6" id="KW-1133">Transmembrane helix</keyword>
<feature type="transmembrane region" description="Helical" evidence="6">
    <location>
        <begin position="58"/>
        <end position="79"/>
    </location>
</feature>
<dbReference type="RefSeq" id="WP_303737244.1">
    <property type="nucleotide sequence ID" value="NZ_SUTE01000060.1"/>
</dbReference>
<evidence type="ECO:0000256" key="5">
    <source>
        <dbReference type="ARBA" id="ARBA00023136"/>
    </source>
</evidence>
<feature type="transmembrane region" description="Helical" evidence="6">
    <location>
        <begin position="20"/>
        <end position="46"/>
    </location>
</feature>
<feature type="transmembrane region" description="Helical" evidence="6">
    <location>
        <begin position="260"/>
        <end position="280"/>
    </location>
</feature>
<comment type="caution">
    <text evidence="7">The sequence shown here is derived from an EMBL/GenBank/DDBJ whole genome shotgun (WGS) entry which is preliminary data.</text>
</comment>
<dbReference type="EMBL" id="SUTE01000060">
    <property type="protein sequence ID" value="MBE6505600.1"/>
    <property type="molecule type" value="Genomic_DNA"/>
</dbReference>
<proteinExistence type="predicted"/>